<dbReference type="GO" id="GO:0030527">
    <property type="term" value="F:structural constituent of chromatin"/>
    <property type="evidence" value="ECO:0007669"/>
    <property type="project" value="InterPro"/>
</dbReference>
<dbReference type="GO" id="GO:0006334">
    <property type="term" value="P:nucleosome assembly"/>
    <property type="evidence" value="ECO:0007669"/>
    <property type="project" value="InterPro"/>
</dbReference>
<feature type="region of interest" description="Disordered" evidence="3">
    <location>
        <begin position="1"/>
        <end position="24"/>
    </location>
</feature>
<proteinExistence type="inferred from homology"/>
<evidence type="ECO:0000313" key="5">
    <source>
        <dbReference type="Ensembl" id="ENSEBUP00000009027.1"/>
    </source>
</evidence>
<accession>A0A8C4Q2H4</accession>
<feature type="domain" description="H15" evidence="4">
    <location>
        <begin position="24"/>
        <end position="102"/>
    </location>
</feature>
<dbReference type="InterPro" id="IPR005819">
    <property type="entry name" value="H1/H5"/>
</dbReference>
<dbReference type="OMA" id="NDCHINA"/>
<evidence type="ECO:0000256" key="3">
    <source>
        <dbReference type="SAM" id="MobiDB-lite"/>
    </source>
</evidence>
<keyword evidence="2" id="KW-0539">Nucleus</keyword>
<dbReference type="AlphaFoldDB" id="A0A8C4Q2H4"/>
<dbReference type="GO" id="GO:0005634">
    <property type="term" value="C:nucleus"/>
    <property type="evidence" value="ECO:0007669"/>
    <property type="project" value="UniProtKB-SubCell"/>
</dbReference>
<reference evidence="5" key="1">
    <citation type="submission" date="2025-08" db="UniProtKB">
        <authorList>
            <consortium name="Ensembl"/>
        </authorList>
    </citation>
    <scope>IDENTIFICATION</scope>
</reference>
<sequence length="209" mass="22826">MSIKLLLPPSPKVDGAKNKTATSKTPKKLDGILLELILKVGGSSKRRNGLSLVTLNKAPEADGYILQQNDCHINAAVKRLISSEKLVQTKGTSAASSFKLNKEKSSKVKKIASPRKLRRPQSRLKRPRTQPKTQAAAASLKQFSKKSAKVKKNGNKVLPRSKGKTKAMKSKSKSVTKGFKNKKATLKKIVRGRELSGGGDTLKIPMRYQ</sequence>
<evidence type="ECO:0000313" key="6">
    <source>
        <dbReference type="Proteomes" id="UP000694388"/>
    </source>
</evidence>
<comment type="subcellular location">
    <subcellularLocation>
        <location evidence="2">Nucleus</location>
    </subcellularLocation>
</comment>
<evidence type="ECO:0000256" key="2">
    <source>
        <dbReference type="RuleBase" id="RU003894"/>
    </source>
</evidence>
<dbReference type="InterPro" id="IPR036390">
    <property type="entry name" value="WH_DNA-bd_sf"/>
</dbReference>
<dbReference type="Gene3D" id="1.10.10.10">
    <property type="entry name" value="Winged helix-like DNA-binding domain superfamily/Winged helix DNA-binding domain"/>
    <property type="match status" value="1"/>
</dbReference>
<keyword evidence="6" id="KW-1185">Reference proteome</keyword>
<evidence type="ECO:0000259" key="4">
    <source>
        <dbReference type="PROSITE" id="PS51504"/>
    </source>
</evidence>
<dbReference type="GO" id="GO:0000786">
    <property type="term" value="C:nucleosome"/>
    <property type="evidence" value="ECO:0007669"/>
    <property type="project" value="InterPro"/>
</dbReference>
<feature type="compositionally biased region" description="Basic residues" evidence="3">
    <location>
        <begin position="143"/>
        <end position="182"/>
    </location>
</feature>
<dbReference type="Proteomes" id="UP000694388">
    <property type="component" value="Unplaced"/>
</dbReference>
<evidence type="ECO:0000256" key="1">
    <source>
        <dbReference type="ARBA" id="ARBA00023125"/>
    </source>
</evidence>
<dbReference type="GO" id="GO:0003677">
    <property type="term" value="F:DNA binding"/>
    <property type="evidence" value="ECO:0007669"/>
    <property type="project" value="UniProtKB-KW"/>
</dbReference>
<dbReference type="InterPro" id="IPR005818">
    <property type="entry name" value="Histone_H1/H5_H15"/>
</dbReference>
<organism evidence="5 6">
    <name type="scientific">Eptatretus burgeri</name>
    <name type="common">Inshore hagfish</name>
    <dbReference type="NCBI Taxonomy" id="7764"/>
    <lineage>
        <taxon>Eukaryota</taxon>
        <taxon>Metazoa</taxon>
        <taxon>Chordata</taxon>
        <taxon>Craniata</taxon>
        <taxon>Vertebrata</taxon>
        <taxon>Cyclostomata</taxon>
        <taxon>Myxini</taxon>
        <taxon>Myxiniformes</taxon>
        <taxon>Myxinidae</taxon>
        <taxon>Eptatretinae</taxon>
        <taxon>Eptatretus</taxon>
    </lineage>
</organism>
<protein>
    <recommendedName>
        <fullName evidence="4">H15 domain-containing protein</fullName>
    </recommendedName>
</protein>
<keyword evidence="2" id="KW-0158">Chromosome</keyword>
<dbReference type="PRINTS" id="PR00624">
    <property type="entry name" value="HISTONEH5"/>
</dbReference>
<feature type="region of interest" description="Disordered" evidence="3">
    <location>
        <begin position="92"/>
        <end position="182"/>
    </location>
</feature>
<feature type="compositionally biased region" description="Basic residues" evidence="3">
    <location>
        <begin position="107"/>
        <end position="129"/>
    </location>
</feature>
<dbReference type="PROSITE" id="PS51504">
    <property type="entry name" value="H15"/>
    <property type="match status" value="1"/>
</dbReference>
<dbReference type="InterPro" id="IPR036388">
    <property type="entry name" value="WH-like_DNA-bd_sf"/>
</dbReference>
<dbReference type="Ensembl" id="ENSEBUT00000009545.1">
    <property type="protein sequence ID" value="ENSEBUP00000009027.1"/>
    <property type="gene ID" value="ENSEBUG00000005831.1"/>
</dbReference>
<comment type="similarity">
    <text evidence="2">Belongs to the histone H1/H5 family.</text>
</comment>
<dbReference type="Pfam" id="PF00538">
    <property type="entry name" value="Linker_histone"/>
    <property type="match status" value="1"/>
</dbReference>
<name>A0A8C4Q2H4_EPTBU</name>
<dbReference type="SMART" id="SM00526">
    <property type="entry name" value="H15"/>
    <property type="match status" value="1"/>
</dbReference>
<keyword evidence="1 2" id="KW-0238">DNA-binding</keyword>
<dbReference type="SUPFAM" id="SSF46785">
    <property type="entry name" value="Winged helix' DNA-binding domain"/>
    <property type="match status" value="1"/>
</dbReference>
<reference evidence="5" key="2">
    <citation type="submission" date="2025-09" db="UniProtKB">
        <authorList>
            <consortium name="Ensembl"/>
        </authorList>
    </citation>
    <scope>IDENTIFICATION</scope>
</reference>